<evidence type="ECO:0000256" key="1">
    <source>
        <dbReference type="RuleBase" id="RU003860"/>
    </source>
</evidence>
<reference evidence="2" key="1">
    <citation type="journal article" date="2019" name="PLoS Negl. Trop. Dis.">
        <title>Revisiting the worldwide diversity of Leptospira species in the environment.</title>
        <authorList>
            <person name="Vincent A.T."/>
            <person name="Schiettekatte O."/>
            <person name="Bourhy P."/>
            <person name="Veyrier F.J."/>
            <person name="Picardeau M."/>
        </authorList>
    </citation>
    <scope>NUCLEOTIDE SEQUENCE [LARGE SCALE GENOMIC DNA]</scope>
    <source>
        <strain evidence="2">SSS9</strain>
    </source>
</reference>
<evidence type="ECO:0000313" key="3">
    <source>
        <dbReference type="Proteomes" id="UP000297453"/>
    </source>
</evidence>
<dbReference type="PANTHER" id="PTHR46230:SF7">
    <property type="entry name" value="BOLA-LIKE PROTEIN 1"/>
    <property type="match status" value="1"/>
</dbReference>
<dbReference type="Gene3D" id="3.30.300.90">
    <property type="entry name" value="BolA-like"/>
    <property type="match status" value="1"/>
</dbReference>
<dbReference type="AlphaFoldDB" id="A0A4R9FNB2"/>
<dbReference type="EMBL" id="RQEP01000019">
    <property type="protein sequence ID" value="TGJ99744.1"/>
    <property type="molecule type" value="Genomic_DNA"/>
</dbReference>
<dbReference type="OrthoDB" id="331000at2"/>
<dbReference type="InterPro" id="IPR036065">
    <property type="entry name" value="BolA-like_sf"/>
</dbReference>
<sequence length="90" mass="9887">MPDASIEIETILRRELSPTILEVVDFSAEHAGHSGNPNSAKRGTHIRVRIASAAFQGKSLLEQHRSVYSLLGEFLKKKGIHALELKTEGP</sequence>
<name>A0A4R9FNB2_9LEPT</name>
<dbReference type="PANTHER" id="PTHR46230">
    <property type="match status" value="1"/>
</dbReference>
<dbReference type="PIRSF" id="PIRSF003113">
    <property type="entry name" value="BolA"/>
    <property type="match status" value="1"/>
</dbReference>
<organism evidence="2 3">
    <name type="scientific">Leptospira semungkisensis</name>
    <dbReference type="NCBI Taxonomy" id="2484985"/>
    <lineage>
        <taxon>Bacteria</taxon>
        <taxon>Pseudomonadati</taxon>
        <taxon>Spirochaetota</taxon>
        <taxon>Spirochaetia</taxon>
        <taxon>Leptospirales</taxon>
        <taxon>Leptospiraceae</taxon>
        <taxon>Leptospira</taxon>
    </lineage>
</organism>
<gene>
    <name evidence="2" type="ORF">EHO59_15445</name>
</gene>
<dbReference type="SUPFAM" id="SSF82657">
    <property type="entry name" value="BolA-like"/>
    <property type="match status" value="1"/>
</dbReference>
<dbReference type="Proteomes" id="UP000297453">
    <property type="component" value="Unassembled WGS sequence"/>
</dbReference>
<dbReference type="InterPro" id="IPR002634">
    <property type="entry name" value="BolA"/>
</dbReference>
<proteinExistence type="inferred from homology"/>
<evidence type="ECO:0000313" key="2">
    <source>
        <dbReference type="EMBL" id="TGJ99744.1"/>
    </source>
</evidence>
<accession>A0A4R9FNB2</accession>
<comment type="similarity">
    <text evidence="1">Belongs to the BolA/IbaG family.</text>
</comment>
<comment type="caution">
    <text evidence="2">The sequence shown here is derived from an EMBL/GenBank/DDBJ whole genome shotgun (WGS) entry which is preliminary data.</text>
</comment>
<dbReference type="GO" id="GO:0016226">
    <property type="term" value="P:iron-sulfur cluster assembly"/>
    <property type="evidence" value="ECO:0007669"/>
    <property type="project" value="TreeGrafter"/>
</dbReference>
<protein>
    <submittedName>
        <fullName evidence="2">BolA family transcriptional regulator</fullName>
    </submittedName>
</protein>
<keyword evidence="3" id="KW-1185">Reference proteome</keyword>
<dbReference type="RefSeq" id="WP_135589835.1">
    <property type="nucleotide sequence ID" value="NZ_RQEP01000019.1"/>
</dbReference>
<dbReference type="Pfam" id="PF01722">
    <property type="entry name" value="BolA"/>
    <property type="match status" value="1"/>
</dbReference>